<evidence type="ECO:0000313" key="2">
    <source>
        <dbReference type="Proteomes" id="UP001565474"/>
    </source>
</evidence>
<organism evidence="1 2">
    <name type="scientific">Bradyrhizobium yuanmingense</name>
    <dbReference type="NCBI Taxonomy" id="108015"/>
    <lineage>
        <taxon>Bacteria</taxon>
        <taxon>Pseudomonadati</taxon>
        <taxon>Pseudomonadota</taxon>
        <taxon>Alphaproteobacteria</taxon>
        <taxon>Hyphomicrobiales</taxon>
        <taxon>Nitrobacteraceae</taxon>
        <taxon>Bradyrhizobium</taxon>
    </lineage>
</organism>
<name>A0ABV4GMJ4_9BRAD</name>
<comment type="caution">
    <text evidence="1">The sequence shown here is derived from an EMBL/GenBank/DDBJ whole genome shotgun (WGS) entry which is preliminary data.</text>
</comment>
<gene>
    <name evidence="1" type="ORF">ABH992_004502</name>
</gene>
<dbReference type="Proteomes" id="UP001565474">
    <property type="component" value="Unassembled WGS sequence"/>
</dbReference>
<sequence length="112" mass="12705">MEIYCKGTARIRHNMTGEIYEIESDELDWDAVASDERQMGPEIHYEAAVEHPKLGELTWGLWEYPVGLENYHETNAGPHEVIEDFEYGLEHANPSLMNGSITLSPITPSRSS</sequence>
<dbReference type="RefSeq" id="WP_225152178.1">
    <property type="nucleotide sequence ID" value="NZ_JBGBYD010000002.1"/>
</dbReference>
<keyword evidence="2" id="KW-1185">Reference proteome</keyword>
<reference evidence="1 2" key="1">
    <citation type="submission" date="2024-07" db="EMBL/GenBank/DDBJ databases">
        <title>Genomic Encyclopedia of Type Strains, Phase V (KMG-V): Genome sequencing to study the core and pangenomes of soil and plant-associated prokaryotes.</title>
        <authorList>
            <person name="Whitman W."/>
        </authorList>
    </citation>
    <scope>NUCLEOTIDE SEQUENCE [LARGE SCALE GENOMIC DNA]</scope>
    <source>
        <strain evidence="1 2">USDA 222</strain>
    </source>
</reference>
<proteinExistence type="predicted"/>
<accession>A0ABV4GMJ4</accession>
<dbReference type="EMBL" id="JBGBZN010000002">
    <property type="protein sequence ID" value="MEY9472103.1"/>
    <property type="molecule type" value="Genomic_DNA"/>
</dbReference>
<protein>
    <submittedName>
        <fullName evidence="1">Uncharacterized protein</fullName>
    </submittedName>
</protein>
<evidence type="ECO:0000313" key="1">
    <source>
        <dbReference type="EMBL" id="MEY9472103.1"/>
    </source>
</evidence>